<dbReference type="EMBL" id="CP000909">
    <property type="protein sequence ID" value="ABY34815.1"/>
    <property type="molecule type" value="Genomic_DNA"/>
</dbReference>
<keyword evidence="1" id="KW-0472">Membrane</keyword>
<sequence>MKLLGRILIILGVAWLIVMGMNWLVAQQLLPVNGSAYPERFVGDERGEGFRWAERGEGFRGAERGGSEFGERGEHIAEAPSPASAGDLLGTLAKIGIITVIVVAIDQVIRFFRHRSRRQTASAA</sequence>
<reference evidence="3" key="1">
    <citation type="journal article" date="2011" name="BMC Genomics">
        <title>Complete genome sequence of the filamentous anoxygenic phototrophic bacterium Chloroflexus aurantiacus.</title>
        <authorList>
            <person name="Tang K.H."/>
            <person name="Barry K."/>
            <person name="Chertkov O."/>
            <person name="Dalin E."/>
            <person name="Han C.S."/>
            <person name="Hauser L.J."/>
            <person name="Honchak B.M."/>
            <person name="Karbach L.E."/>
            <person name="Land M.L."/>
            <person name="Lapidus A."/>
            <person name="Larimer F.W."/>
            <person name="Mikhailova N."/>
            <person name="Pitluck S."/>
            <person name="Pierson B.K."/>
            <person name="Blankenship R.E."/>
        </authorList>
    </citation>
    <scope>NUCLEOTIDE SEQUENCE [LARGE SCALE GENOMIC DNA]</scope>
    <source>
        <strain evidence="3">ATCC 29366 / DSM 635 / J-10-fl</strain>
    </source>
</reference>
<accession>A9WBK8</accession>
<keyword evidence="1" id="KW-0812">Transmembrane</keyword>
<dbReference type="EnsemblBacteria" id="ABY34815">
    <property type="protein sequence ID" value="ABY34815"/>
    <property type="gene ID" value="Caur_1597"/>
</dbReference>
<dbReference type="AlphaFoldDB" id="A9WBK8"/>
<dbReference type="InParanoid" id="A9WBK8"/>
<feature type="transmembrane region" description="Helical" evidence="1">
    <location>
        <begin position="88"/>
        <end position="109"/>
    </location>
</feature>
<evidence type="ECO:0000313" key="2">
    <source>
        <dbReference type="EMBL" id="ABY34815.1"/>
    </source>
</evidence>
<dbReference type="PATRIC" id="fig|324602.8.peg.1831"/>
<evidence type="ECO:0000313" key="3">
    <source>
        <dbReference type="Proteomes" id="UP000002008"/>
    </source>
</evidence>
<dbReference type="KEGG" id="cau:Caur_1597"/>
<keyword evidence="3" id="KW-1185">Reference proteome</keyword>
<dbReference type="RefSeq" id="WP_012257469.1">
    <property type="nucleotide sequence ID" value="NC_010175.1"/>
</dbReference>
<name>A9WBK8_CHLAA</name>
<proteinExistence type="predicted"/>
<gene>
    <name evidence="2" type="ordered locus">Caur_1597</name>
</gene>
<dbReference type="Proteomes" id="UP000002008">
    <property type="component" value="Chromosome"/>
</dbReference>
<keyword evidence="1" id="KW-1133">Transmembrane helix</keyword>
<evidence type="ECO:0000256" key="1">
    <source>
        <dbReference type="SAM" id="Phobius"/>
    </source>
</evidence>
<dbReference type="HOGENOM" id="CLU_2092431_0_0_0"/>
<protein>
    <submittedName>
        <fullName evidence="2">Uncharacterized protein</fullName>
    </submittedName>
</protein>
<feature type="transmembrane region" description="Helical" evidence="1">
    <location>
        <begin position="7"/>
        <end position="25"/>
    </location>
</feature>
<organism evidence="2 3">
    <name type="scientific">Chloroflexus aurantiacus (strain ATCC 29366 / DSM 635 / J-10-fl)</name>
    <dbReference type="NCBI Taxonomy" id="324602"/>
    <lineage>
        <taxon>Bacteria</taxon>
        <taxon>Bacillati</taxon>
        <taxon>Chloroflexota</taxon>
        <taxon>Chloroflexia</taxon>
        <taxon>Chloroflexales</taxon>
        <taxon>Chloroflexineae</taxon>
        <taxon>Chloroflexaceae</taxon>
        <taxon>Chloroflexus</taxon>
    </lineage>
</organism>